<dbReference type="AlphaFoldDB" id="X1C3D4"/>
<sequence length="91" mass="10048">MRPKNWKNPYPTSHAGLGPNPHAVYEAGADAMLGAIENGHVVVPNDASEIILPVKGMMGFRFFIIPDEDIKSFNSVEELIEELHSEDDTKT</sequence>
<dbReference type="EMBL" id="BART01025877">
    <property type="protein sequence ID" value="GAG90918.1"/>
    <property type="molecule type" value="Genomic_DNA"/>
</dbReference>
<accession>X1C3D4</accession>
<name>X1C3D4_9ZZZZ</name>
<protein>
    <submittedName>
        <fullName evidence="2">Uncharacterized protein</fullName>
    </submittedName>
</protein>
<evidence type="ECO:0000256" key="1">
    <source>
        <dbReference type="SAM" id="MobiDB-lite"/>
    </source>
</evidence>
<organism evidence="2">
    <name type="scientific">marine sediment metagenome</name>
    <dbReference type="NCBI Taxonomy" id="412755"/>
    <lineage>
        <taxon>unclassified sequences</taxon>
        <taxon>metagenomes</taxon>
        <taxon>ecological metagenomes</taxon>
    </lineage>
</organism>
<comment type="caution">
    <text evidence="2">The sequence shown here is derived from an EMBL/GenBank/DDBJ whole genome shotgun (WGS) entry which is preliminary data.</text>
</comment>
<gene>
    <name evidence="2" type="ORF">S01H4_46329</name>
</gene>
<reference evidence="2" key="1">
    <citation type="journal article" date="2014" name="Front. Microbiol.">
        <title>High frequency of phylogenetically diverse reductive dehalogenase-homologous genes in deep subseafloor sedimentary metagenomes.</title>
        <authorList>
            <person name="Kawai M."/>
            <person name="Futagami T."/>
            <person name="Toyoda A."/>
            <person name="Takaki Y."/>
            <person name="Nishi S."/>
            <person name="Hori S."/>
            <person name="Arai W."/>
            <person name="Tsubouchi T."/>
            <person name="Morono Y."/>
            <person name="Uchiyama I."/>
            <person name="Ito T."/>
            <person name="Fujiyama A."/>
            <person name="Inagaki F."/>
            <person name="Takami H."/>
        </authorList>
    </citation>
    <scope>NUCLEOTIDE SEQUENCE</scope>
    <source>
        <strain evidence="2">Expedition CK06-06</strain>
    </source>
</reference>
<evidence type="ECO:0000313" key="2">
    <source>
        <dbReference type="EMBL" id="GAG90918.1"/>
    </source>
</evidence>
<feature type="region of interest" description="Disordered" evidence="1">
    <location>
        <begin position="1"/>
        <end position="21"/>
    </location>
</feature>
<proteinExistence type="predicted"/>